<dbReference type="InterPro" id="IPR046595">
    <property type="entry name" value="DUF6653"/>
</dbReference>
<organism evidence="2 3">
    <name type="scientific">Haloarchaeobius litoreus</name>
    <dbReference type="NCBI Taxonomy" id="755306"/>
    <lineage>
        <taxon>Archaea</taxon>
        <taxon>Methanobacteriati</taxon>
        <taxon>Methanobacteriota</taxon>
        <taxon>Stenosarchaea group</taxon>
        <taxon>Halobacteria</taxon>
        <taxon>Halobacteriales</taxon>
        <taxon>Halorubellaceae</taxon>
        <taxon>Haloarchaeobius</taxon>
    </lineage>
</organism>
<protein>
    <submittedName>
        <fullName evidence="2">DUF6653 family protein</fullName>
    </submittedName>
</protein>
<reference evidence="2 3" key="1">
    <citation type="journal article" date="2019" name="Int. J. Syst. Evol. Microbiol.">
        <title>The Global Catalogue of Microorganisms (GCM) 10K type strain sequencing project: providing services to taxonomists for standard genome sequencing and annotation.</title>
        <authorList>
            <consortium name="The Broad Institute Genomics Platform"/>
            <consortium name="The Broad Institute Genome Sequencing Center for Infectious Disease"/>
            <person name="Wu L."/>
            <person name="Ma J."/>
        </authorList>
    </citation>
    <scope>NUCLEOTIDE SEQUENCE [LARGE SCALE GENOMIC DNA]</scope>
    <source>
        <strain evidence="2 3">CGMCC 1.10390</strain>
    </source>
</reference>
<evidence type="ECO:0000313" key="2">
    <source>
        <dbReference type="EMBL" id="MFD1647652.1"/>
    </source>
</evidence>
<proteinExistence type="predicted"/>
<dbReference type="Pfam" id="PF20358">
    <property type="entry name" value="DUF6653"/>
    <property type="match status" value="1"/>
</dbReference>
<keyword evidence="3" id="KW-1185">Reference proteome</keyword>
<dbReference type="Proteomes" id="UP001597034">
    <property type="component" value="Unassembled WGS sequence"/>
</dbReference>
<accession>A0ABD6DQI8</accession>
<gene>
    <name evidence="2" type="ORF">ACFSBL_18320</name>
</gene>
<keyword evidence="1" id="KW-1133">Transmembrane helix</keyword>
<name>A0ABD6DQI8_9EURY</name>
<sequence length="158" mass="17774">MSSALERAEEALWSRHSNPKSGWTRLPTGAVIVYAVYRRDWRLLIAGLLWAAVNPFVFSPPETDDAWMTRVVLAERWWVREVENGTMGATYPNICNSLGAISFGYALLAAWRRRPVATAVATVLGMGLKLWWVGVLVRRYDTVRGSTLDAAADRVHDR</sequence>
<keyword evidence="1" id="KW-0812">Transmembrane</keyword>
<comment type="caution">
    <text evidence="2">The sequence shown here is derived from an EMBL/GenBank/DDBJ whole genome shotgun (WGS) entry which is preliminary data.</text>
</comment>
<feature type="transmembrane region" description="Helical" evidence="1">
    <location>
        <begin position="116"/>
        <end position="137"/>
    </location>
</feature>
<feature type="transmembrane region" description="Helical" evidence="1">
    <location>
        <begin position="41"/>
        <end position="58"/>
    </location>
</feature>
<dbReference type="RefSeq" id="WP_256401867.1">
    <property type="nucleotide sequence ID" value="NZ_JANHJR010000004.1"/>
</dbReference>
<evidence type="ECO:0000256" key="1">
    <source>
        <dbReference type="SAM" id="Phobius"/>
    </source>
</evidence>
<keyword evidence="1" id="KW-0472">Membrane</keyword>
<dbReference type="AlphaFoldDB" id="A0ABD6DQI8"/>
<evidence type="ECO:0000313" key="3">
    <source>
        <dbReference type="Proteomes" id="UP001597034"/>
    </source>
</evidence>
<dbReference type="EMBL" id="JBHUDO010000004">
    <property type="protein sequence ID" value="MFD1647652.1"/>
    <property type="molecule type" value="Genomic_DNA"/>
</dbReference>